<accession>A0AAV7BZ36</accession>
<feature type="compositionally biased region" description="Polar residues" evidence="1">
    <location>
        <begin position="80"/>
        <end position="89"/>
    </location>
</feature>
<protein>
    <submittedName>
        <fullName evidence="2">Uncharacterized protein</fullName>
    </submittedName>
</protein>
<comment type="caution">
    <text evidence="2">The sequence shown here is derived from an EMBL/GenBank/DDBJ whole genome shotgun (WGS) entry which is preliminary data.</text>
</comment>
<sequence length="89" mass="9901">MTNSFTSPSHHITTTSTYSLQSISQHITATTPTYSLQNISPAHLRQHSTTHHPEHLTHISLPAHTLQNISPTNHRHHSSTHPAQNLTCT</sequence>
<evidence type="ECO:0000256" key="1">
    <source>
        <dbReference type="SAM" id="MobiDB-lite"/>
    </source>
</evidence>
<dbReference type="EMBL" id="WNYA01000004">
    <property type="protein sequence ID" value="KAG8577716.1"/>
    <property type="molecule type" value="Genomic_DNA"/>
</dbReference>
<proteinExistence type="predicted"/>
<evidence type="ECO:0000313" key="3">
    <source>
        <dbReference type="Proteomes" id="UP000824782"/>
    </source>
</evidence>
<feature type="region of interest" description="Disordered" evidence="1">
    <location>
        <begin position="70"/>
        <end position="89"/>
    </location>
</feature>
<name>A0AAV7BZ36_ENGPU</name>
<keyword evidence="3" id="KW-1185">Reference proteome</keyword>
<evidence type="ECO:0000313" key="2">
    <source>
        <dbReference type="EMBL" id="KAG8577716.1"/>
    </source>
</evidence>
<organism evidence="2 3">
    <name type="scientific">Engystomops pustulosus</name>
    <name type="common">Tungara frog</name>
    <name type="synonym">Physalaemus pustulosus</name>
    <dbReference type="NCBI Taxonomy" id="76066"/>
    <lineage>
        <taxon>Eukaryota</taxon>
        <taxon>Metazoa</taxon>
        <taxon>Chordata</taxon>
        <taxon>Craniata</taxon>
        <taxon>Vertebrata</taxon>
        <taxon>Euteleostomi</taxon>
        <taxon>Amphibia</taxon>
        <taxon>Batrachia</taxon>
        <taxon>Anura</taxon>
        <taxon>Neobatrachia</taxon>
        <taxon>Hyloidea</taxon>
        <taxon>Leptodactylidae</taxon>
        <taxon>Leiuperinae</taxon>
        <taxon>Engystomops</taxon>
    </lineage>
</organism>
<dbReference type="Proteomes" id="UP000824782">
    <property type="component" value="Unassembled WGS sequence"/>
</dbReference>
<dbReference type="AlphaFoldDB" id="A0AAV7BZ36"/>
<reference evidence="2" key="1">
    <citation type="thesis" date="2020" institute="ProQuest LLC" country="789 East Eisenhower Parkway, Ann Arbor, MI, USA">
        <title>Comparative Genomics and Chromosome Evolution.</title>
        <authorList>
            <person name="Mudd A.B."/>
        </authorList>
    </citation>
    <scope>NUCLEOTIDE SEQUENCE</scope>
    <source>
        <strain evidence="2">237g6f4</strain>
        <tissue evidence="2">Blood</tissue>
    </source>
</reference>
<gene>
    <name evidence="2" type="ORF">GDO81_010270</name>
</gene>